<reference evidence="2" key="1">
    <citation type="submission" date="2015-10" db="EMBL/GenBank/DDBJ databases">
        <title>Complete Genome Sequence of Aeromonas schubertii strain WL1483.</title>
        <authorList>
            <person name="Liu L."/>
        </authorList>
    </citation>
    <scope>NUCLEOTIDE SEQUENCE [LARGE SCALE GENOMIC DNA]</scope>
    <source>
        <strain evidence="2">WL1483</strain>
    </source>
</reference>
<dbReference type="PATRIC" id="fig|652.5.peg.2624"/>
<dbReference type="EMBL" id="CP013067">
    <property type="protein sequence ID" value="ALP42229.1"/>
    <property type="molecule type" value="Genomic_DNA"/>
</dbReference>
<dbReference type="RefSeq" id="WP_060586633.1">
    <property type="nucleotide sequence ID" value="NZ_CP013067.1"/>
</dbReference>
<dbReference type="Proteomes" id="UP000058114">
    <property type="component" value="Chromosome"/>
</dbReference>
<proteinExistence type="predicted"/>
<dbReference type="AlphaFoldDB" id="A0A0S2SKL6"/>
<evidence type="ECO:0000313" key="2">
    <source>
        <dbReference type="Proteomes" id="UP000058114"/>
    </source>
</evidence>
<organism evidence="1 2">
    <name type="scientific">Aeromonas schubertii</name>
    <dbReference type="NCBI Taxonomy" id="652"/>
    <lineage>
        <taxon>Bacteria</taxon>
        <taxon>Pseudomonadati</taxon>
        <taxon>Pseudomonadota</taxon>
        <taxon>Gammaproteobacteria</taxon>
        <taxon>Aeromonadales</taxon>
        <taxon>Aeromonadaceae</taxon>
        <taxon>Aeromonas</taxon>
    </lineage>
</organism>
<name>A0A0S2SKL6_9GAMM</name>
<gene>
    <name evidence="1" type="ORF">WL1483_2810</name>
</gene>
<reference evidence="1 2" key="2">
    <citation type="journal article" date="2016" name="Genome Announc.">
        <title>Complete Genome Sequence of the Highly Virulent Aeromonas schubertii Strain WL1483, Isolated from Diseased Snakehead Fish (Channa argus) in China.</title>
        <authorList>
            <person name="Liu L."/>
            <person name="Li N."/>
            <person name="Zhang D."/>
            <person name="Fu X."/>
            <person name="Shi C."/>
            <person name="Lin Q."/>
            <person name="Hao G."/>
        </authorList>
    </citation>
    <scope>NUCLEOTIDE SEQUENCE [LARGE SCALE GENOMIC DNA]</scope>
    <source>
        <strain evidence="1 2">WL1483</strain>
    </source>
</reference>
<sequence length="180" mass="20861">MNKFYHVGTLTRREVTALLHTMTHNTAANAEGILNYVGSKLNPYDPRKEKAKARHTLRRVKKALKAGRIPLELTVTGCRIDRGSHQADRYYYDRTLLAQGWQQYDTEEDAWYFGIWIHTQKLETFTYAEGDTSHVIAPNVEAFRAELTRLYQYRPQAPAFISIDTEADVVTRHFETKPEV</sequence>
<protein>
    <submittedName>
        <fullName evidence="1">Uncharacterized protein</fullName>
    </submittedName>
</protein>
<dbReference type="KEGG" id="asr:WL1483_2810"/>
<accession>A0A0S2SKL6</accession>
<evidence type="ECO:0000313" key="1">
    <source>
        <dbReference type="EMBL" id="ALP42229.1"/>
    </source>
</evidence>